<reference evidence="1 2" key="1">
    <citation type="submission" date="2015-06" db="EMBL/GenBank/DDBJ databases">
        <title>Talaromyces atroroseus IBT 11181 draft genome.</title>
        <authorList>
            <person name="Rasmussen K.B."/>
            <person name="Rasmussen S."/>
            <person name="Petersen B."/>
            <person name="Sicheritz-Ponten T."/>
            <person name="Mortensen U.H."/>
            <person name="Thrane U."/>
        </authorList>
    </citation>
    <scope>NUCLEOTIDE SEQUENCE [LARGE SCALE GENOMIC DNA]</scope>
    <source>
        <strain evidence="1 2">IBT 11181</strain>
    </source>
</reference>
<dbReference type="OrthoDB" id="288942at2759"/>
<dbReference type="RefSeq" id="XP_020116368.1">
    <property type="nucleotide sequence ID" value="XM_020263416.1"/>
</dbReference>
<comment type="caution">
    <text evidence="1">The sequence shown here is derived from an EMBL/GenBank/DDBJ whole genome shotgun (WGS) entry which is preliminary data.</text>
</comment>
<dbReference type="Proteomes" id="UP000214365">
    <property type="component" value="Unassembled WGS sequence"/>
</dbReference>
<sequence>MGHRRPQLTIPLGRFQLNVHSQLQSPLFARVPAEIRLIIYSYAIIDYELTRMDPPRYLSTCPCYSLQRHTDTGLLRTCKRILQETWFMPFEVAEHRVCNTHTSPVPAGFGYSTILQQCVNAQNGLSIPRIQKLRYLLRKPDGFEMLQKLLKSTNIFGPKCVVIEVSFFATLSTNSTRYDPNVRLCTEWANELVFPVSVTTIKAEMYGSKNDMDGIVTSVLRKWRFRRVDGAIFKISNVERVAREWETLATRDYDICPPTAFAWFIKTVTWEPVVRFGSLRKGLGNANLTHPQQSG</sequence>
<dbReference type="EMBL" id="LFMY01000015">
    <property type="protein sequence ID" value="OKL56247.1"/>
    <property type="molecule type" value="Genomic_DNA"/>
</dbReference>
<keyword evidence="2" id="KW-1185">Reference proteome</keyword>
<evidence type="ECO:0000313" key="2">
    <source>
        <dbReference type="Proteomes" id="UP000214365"/>
    </source>
</evidence>
<organism evidence="1 2">
    <name type="scientific">Talaromyces atroroseus</name>
    <dbReference type="NCBI Taxonomy" id="1441469"/>
    <lineage>
        <taxon>Eukaryota</taxon>
        <taxon>Fungi</taxon>
        <taxon>Dikarya</taxon>
        <taxon>Ascomycota</taxon>
        <taxon>Pezizomycotina</taxon>
        <taxon>Eurotiomycetes</taxon>
        <taxon>Eurotiomycetidae</taxon>
        <taxon>Eurotiales</taxon>
        <taxon>Trichocomaceae</taxon>
        <taxon>Talaromyces</taxon>
        <taxon>Talaromyces sect. Trachyspermi</taxon>
    </lineage>
</organism>
<evidence type="ECO:0000313" key="1">
    <source>
        <dbReference type="EMBL" id="OKL56247.1"/>
    </source>
</evidence>
<dbReference type="STRING" id="1441469.A0A1Q5Q7R0"/>
<dbReference type="AlphaFoldDB" id="A0A1Q5Q7R0"/>
<dbReference type="GeneID" id="31008275"/>
<proteinExistence type="predicted"/>
<gene>
    <name evidence="1" type="ORF">UA08_08519</name>
</gene>
<accession>A0A1Q5Q7R0</accession>
<name>A0A1Q5Q7R0_TALAT</name>
<protein>
    <submittedName>
        <fullName evidence="1">Uncharacterized protein</fullName>
    </submittedName>
</protein>